<protein>
    <submittedName>
        <fullName evidence="7">Aminotransferase class I/II-fold pyridoxal phosphate-dependent enzyme</fullName>
    </submittedName>
</protein>
<dbReference type="InterPro" id="IPR004839">
    <property type="entry name" value="Aminotransferase_I/II_large"/>
</dbReference>
<comment type="caution">
    <text evidence="7">The sequence shown here is derived from an EMBL/GenBank/DDBJ whole genome shotgun (WGS) entry which is preliminary data.</text>
</comment>
<organism evidence="7 8">
    <name type="scientific">Candidatus Desulfatibia profunda</name>
    <dbReference type="NCBI Taxonomy" id="2841695"/>
    <lineage>
        <taxon>Bacteria</taxon>
        <taxon>Pseudomonadati</taxon>
        <taxon>Thermodesulfobacteriota</taxon>
        <taxon>Desulfobacteria</taxon>
        <taxon>Desulfobacterales</taxon>
        <taxon>Desulfobacterales incertae sedis</taxon>
        <taxon>Candidatus Desulfatibia</taxon>
    </lineage>
</organism>
<dbReference type="SUPFAM" id="SSF53383">
    <property type="entry name" value="PLP-dependent transferases"/>
    <property type="match status" value="1"/>
</dbReference>
<evidence type="ECO:0000259" key="6">
    <source>
        <dbReference type="Pfam" id="PF00155"/>
    </source>
</evidence>
<dbReference type="Gene3D" id="3.40.640.10">
    <property type="entry name" value="Type I PLP-dependent aspartate aminotransferase-like (Major domain)"/>
    <property type="match status" value="1"/>
</dbReference>
<proteinExistence type="inferred from homology"/>
<evidence type="ECO:0000313" key="8">
    <source>
        <dbReference type="Proteomes" id="UP000603434"/>
    </source>
</evidence>
<dbReference type="InterPro" id="IPR050596">
    <property type="entry name" value="AspAT/PAT-like"/>
</dbReference>
<evidence type="ECO:0000313" key="7">
    <source>
        <dbReference type="EMBL" id="MBC8360176.1"/>
    </source>
</evidence>
<keyword evidence="4" id="KW-0808">Transferase</keyword>
<dbReference type="AlphaFoldDB" id="A0A8J6NP11"/>
<dbReference type="InterPro" id="IPR015422">
    <property type="entry name" value="PyrdxlP-dep_Trfase_small"/>
</dbReference>
<evidence type="ECO:0000256" key="2">
    <source>
        <dbReference type="ARBA" id="ARBA00007441"/>
    </source>
</evidence>
<dbReference type="Gene3D" id="3.90.1150.10">
    <property type="entry name" value="Aspartate Aminotransferase, domain 1"/>
    <property type="match status" value="1"/>
</dbReference>
<dbReference type="Proteomes" id="UP000603434">
    <property type="component" value="Unassembled WGS sequence"/>
</dbReference>
<dbReference type="EMBL" id="JACNJH010000071">
    <property type="protein sequence ID" value="MBC8360176.1"/>
    <property type="molecule type" value="Genomic_DNA"/>
</dbReference>
<gene>
    <name evidence="7" type="ORF">H8E23_02095</name>
</gene>
<dbReference type="NCBIfam" id="NF006388">
    <property type="entry name" value="PRK08637.1"/>
    <property type="match status" value="1"/>
</dbReference>
<comment type="similarity">
    <text evidence="2">Belongs to the class-I pyridoxal-phosphate-dependent aminotransferase family.</text>
</comment>
<dbReference type="PANTHER" id="PTHR46383:SF1">
    <property type="entry name" value="ASPARTATE AMINOTRANSFERASE"/>
    <property type="match status" value="1"/>
</dbReference>
<accession>A0A8J6NP11</accession>
<dbReference type="GO" id="GO:0006520">
    <property type="term" value="P:amino acid metabolic process"/>
    <property type="evidence" value="ECO:0007669"/>
    <property type="project" value="InterPro"/>
</dbReference>
<dbReference type="PANTHER" id="PTHR46383">
    <property type="entry name" value="ASPARTATE AMINOTRANSFERASE"/>
    <property type="match status" value="1"/>
</dbReference>
<dbReference type="GO" id="GO:0030170">
    <property type="term" value="F:pyridoxal phosphate binding"/>
    <property type="evidence" value="ECO:0007669"/>
    <property type="project" value="InterPro"/>
</dbReference>
<keyword evidence="5" id="KW-0663">Pyridoxal phosphate</keyword>
<evidence type="ECO:0000256" key="4">
    <source>
        <dbReference type="ARBA" id="ARBA00022679"/>
    </source>
</evidence>
<sequence length="439" mass="48879">MNPIAQDLNRVIENGNPHMLEMLSNMGKNLFFPKGILSQSAEAKEKAHKLNATIGIATERGRTMYIPSVMDAINHILPEASLTYAPSFGIPALRKHWQASLIAKNPSLANKTFSLPVVTCGITHAISMFADMWTDPDDTIILPDMMWGNYNMILNVKKGVIISHYPLFSAGGGFNLKAFKDKLKIEAEKNGKVIVLLNFPHNPTGYTISAEEGNRIVEILVDTARAGTNVIAVTDDSYFGLFYDDDSLKESLFARLCEQHPRLLAVKLDGATKENFAWGLRIGFITYGAKIEKDPLPVYDALEKKTAGSIRGSISNASHLGQSIVLRSMQAASYEAEKKEKFAILKRRAQRVKEVLSNPRYKEAWDVYPFNSGYFMCIRLKTVDAETLRLHLLEKYGVGLISMGEKNLRVAFSCLEESDIPELFDIVLQGVEDLKALNT</sequence>
<evidence type="ECO:0000256" key="3">
    <source>
        <dbReference type="ARBA" id="ARBA00022576"/>
    </source>
</evidence>
<dbReference type="InterPro" id="IPR015421">
    <property type="entry name" value="PyrdxlP-dep_Trfase_major"/>
</dbReference>
<comment type="cofactor">
    <cofactor evidence="1">
        <name>pyridoxal 5'-phosphate</name>
        <dbReference type="ChEBI" id="CHEBI:597326"/>
    </cofactor>
</comment>
<evidence type="ECO:0000256" key="1">
    <source>
        <dbReference type="ARBA" id="ARBA00001933"/>
    </source>
</evidence>
<dbReference type="Pfam" id="PF00155">
    <property type="entry name" value="Aminotran_1_2"/>
    <property type="match status" value="1"/>
</dbReference>
<feature type="domain" description="Aminotransferase class I/classII large" evidence="6">
    <location>
        <begin position="60"/>
        <end position="424"/>
    </location>
</feature>
<reference evidence="7 8" key="1">
    <citation type="submission" date="2020-08" db="EMBL/GenBank/DDBJ databases">
        <title>Bridging the membrane lipid divide: bacteria of the FCB group superphylum have the potential to synthesize archaeal ether lipids.</title>
        <authorList>
            <person name="Villanueva L."/>
            <person name="Von Meijenfeldt F.A.B."/>
            <person name="Westbye A.B."/>
            <person name="Yadav S."/>
            <person name="Hopmans E.C."/>
            <person name="Dutilh B.E."/>
            <person name="Sinninghe Damste J.S."/>
        </authorList>
    </citation>
    <scope>NUCLEOTIDE SEQUENCE [LARGE SCALE GENOMIC DNA]</scope>
    <source>
        <strain evidence="7">NIOZ-UU30</strain>
    </source>
</reference>
<name>A0A8J6NP11_9BACT</name>
<dbReference type="GO" id="GO:0008483">
    <property type="term" value="F:transaminase activity"/>
    <property type="evidence" value="ECO:0007669"/>
    <property type="project" value="UniProtKB-KW"/>
</dbReference>
<dbReference type="InterPro" id="IPR015424">
    <property type="entry name" value="PyrdxlP-dep_Trfase"/>
</dbReference>
<evidence type="ECO:0000256" key="5">
    <source>
        <dbReference type="ARBA" id="ARBA00022898"/>
    </source>
</evidence>
<dbReference type="CDD" id="cd00609">
    <property type="entry name" value="AAT_like"/>
    <property type="match status" value="1"/>
</dbReference>
<keyword evidence="3 7" id="KW-0032">Aminotransferase</keyword>